<proteinExistence type="predicted"/>
<evidence type="ECO:0000313" key="2">
    <source>
        <dbReference type="EMBL" id="JAG33462.1"/>
    </source>
</evidence>
<protein>
    <submittedName>
        <fullName evidence="2">Aspartate--tRNA ligase</fullName>
    </submittedName>
</protein>
<name>A0A0A9YK61_LYGHE</name>
<dbReference type="AlphaFoldDB" id="A0A0A9YK61"/>
<organism evidence="2">
    <name type="scientific">Lygus hesperus</name>
    <name type="common">Western plant bug</name>
    <dbReference type="NCBI Taxonomy" id="30085"/>
    <lineage>
        <taxon>Eukaryota</taxon>
        <taxon>Metazoa</taxon>
        <taxon>Ecdysozoa</taxon>
        <taxon>Arthropoda</taxon>
        <taxon>Hexapoda</taxon>
        <taxon>Insecta</taxon>
        <taxon>Pterygota</taxon>
        <taxon>Neoptera</taxon>
        <taxon>Paraneoptera</taxon>
        <taxon>Hemiptera</taxon>
        <taxon>Heteroptera</taxon>
        <taxon>Panheteroptera</taxon>
        <taxon>Cimicomorpha</taxon>
        <taxon>Miridae</taxon>
        <taxon>Mirini</taxon>
        <taxon>Lygus</taxon>
    </lineage>
</organism>
<keyword evidence="1" id="KW-0175">Coiled coil</keyword>
<accession>A0A0A9YK61</accession>
<sequence>VFYSKAENYISAIIVSEIAYLKQKIKDKHKKIEQLETNIIKLNSSTSSLDKTKELLDNFNVKVTNSCNQTHNKKFHNLANKQNIKIPKLPVKNRNNWIINTTSTVIPDEILNILETHTKTNIELPIGEKEVMGLVADIERTLQENEFGENDKIRIRNETVSLLYQTKTDKGKITDKKLKANNNNLSKLRAFFKDN</sequence>
<feature type="coiled-coil region" evidence="1">
    <location>
        <begin position="18"/>
        <end position="45"/>
    </location>
</feature>
<evidence type="ECO:0000256" key="1">
    <source>
        <dbReference type="SAM" id="Coils"/>
    </source>
</evidence>
<reference evidence="2" key="1">
    <citation type="journal article" date="2014" name="PLoS ONE">
        <title>Transcriptome-Based Identification of ABC Transporters in the Western Tarnished Plant Bug Lygus hesperus.</title>
        <authorList>
            <person name="Hull J.J."/>
            <person name="Chaney K."/>
            <person name="Geib S.M."/>
            <person name="Fabrick J.A."/>
            <person name="Brent C.S."/>
            <person name="Walsh D."/>
            <person name="Lavine L.C."/>
        </authorList>
    </citation>
    <scope>NUCLEOTIDE SEQUENCE</scope>
</reference>
<keyword evidence="2" id="KW-0436">Ligase</keyword>
<feature type="non-terminal residue" evidence="2">
    <location>
        <position position="1"/>
    </location>
</feature>
<feature type="non-terminal residue" evidence="2">
    <location>
        <position position="195"/>
    </location>
</feature>
<reference evidence="2" key="2">
    <citation type="submission" date="2014-07" db="EMBL/GenBank/DDBJ databases">
        <authorList>
            <person name="Hull J."/>
        </authorList>
    </citation>
    <scope>NUCLEOTIDE SEQUENCE</scope>
</reference>
<gene>
    <name evidence="2" type="primary">aspS_3</name>
    <name evidence="2" type="ORF">CM83_105601</name>
</gene>
<dbReference type="GO" id="GO:0016874">
    <property type="term" value="F:ligase activity"/>
    <property type="evidence" value="ECO:0007669"/>
    <property type="project" value="UniProtKB-KW"/>
</dbReference>
<dbReference type="EMBL" id="GBHO01010142">
    <property type="protein sequence ID" value="JAG33462.1"/>
    <property type="molecule type" value="Transcribed_RNA"/>
</dbReference>